<dbReference type="EC" id="2.7.11.1" evidence="2"/>
<evidence type="ECO:0000256" key="11">
    <source>
        <dbReference type="SAM" id="MobiDB-lite"/>
    </source>
</evidence>
<dbReference type="InterPro" id="IPR017441">
    <property type="entry name" value="Protein_kinase_ATP_BS"/>
</dbReference>
<dbReference type="PANTHER" id="PTHR44329:SF302">
    <property type="entry name" value="SERINE_THREONINE-PROTEIN KINASE SIS8-RELATED"/>
    <property type="match status" value="1"/>
</dbReference>
<evidence type="ECO:0000313" key="14">
    <source>
        <dbReference type="Proteomes" id="UP000316621"/>
    </source>
</evidence>
<dbReference type="STRING" id="3469.A0A4Y7LBM0"/>
<feature type="compositionally biased region" description="Polar residues" evidence="11">
    <location>
        <begin position="14"/>
        <end position="33"/>
    </location>
</feature>
<dbReference type="GO" id="GO:0004674">
    <property type="term" value="F:protein serine/threonine kinase activity"/>
    <property type="evidence" value="ECO:0007669"/>
    <property type="project" value="UniProtKB-KW"/>
</dbReference>
<feature type="region of interest" description="Disordered" evidence="11">
    <location>
        <begin position="13"/>
        <end position="79"/>
    </location>
</feature>
<name>A0A4Y7LBM0_PAPSO</name>
<feature type="compositionally biased region" description="Basic and acidic residues" evidence="11">
    <location>
        <begin position="536"/>
        <end position="550"/>
    </location>
</feature>
<dbReference type="InterPro" id="IPR051681">
    <property type="entry name" value="Ser/Thr_Kinases-Pseudokinases"/>
</dbReference>
<dbReference type="OMA" id="WQESSNS"/>
<dbReference type="Gene3D" id="3.30.200.20">
    <property type="entry name" value="Phosphorylase Kinase, domain 1"/>
    <property type="match status" value="1"/>
</dbReference>
<gene>
    <name evidence="13" type="ORF">C5167_044658</name>
</gene>
<dbReference type="PANTHER" id="PTHR44329">
    <property type="entry name" value="SERINE/THREONINE-PROTEIN KINASE TNNI3K-RELATED"/>
    <property type="match status" value="1"/>
</dbReference>
<dbReference type="Pfam" id="PF07714">
    <property type="entry name" value="PK_Tyr_Ser-Thr"/>
    <property type="match status" value="1"/>
</dbReference>
<sequence length="985" mass="107782">MSKMKHLLRKLHIGNNNNNSTDHQNRLGQNNHTSSSNSVADGGGGGGGGGTSSSISTTSSVSSTNSTLPTTRNDVNLGNNTNNTVDFNFFEEEFQVQLALAISASDPDGKFRGGGGGGGGGEDIELDHQIKAAQRISLGVLPCGGVSNVPVLETPVDILSLRYWNYNVVNYDEKVVDGFYDVYGTSFSSTQGKMPLLVDLQAVSTSDNIDYGVILVDRCIDPALQQLERRAFSLSMECQTSESDPIASGLVQKIADLVVETMGGPVADADEMIRRWIDRSYDLRRTLNTIVLPLGCFDIGLSRHRALLFKVLADRINLPCRLVKGSYYTGTDEGAVNLIKIGYECEYIIDLMGAPGALIPAELPSNLEDSRADAIGHATAVETARDSFLALDMIDLHSEDKSGILGAAEVGGSESNEASGVGNHLVGKDVSPVQKQQTEVFEHEFGKLLPSLRKPRDGVSGTKGKASSAQKMKVKDVSKYVISAAQNPEFAQKLHAVLLESGASPPPDLFSDIAPLGEAEEQKVHAHTPFAEGEAMDTKDRSGKQKEDGAVHSYSPFTDNSGFRSSEHRYAGDTDTDNQGVCLPFVTKYEGFLSVDNGLVGAVQSDLMYGGGNPFLRGPLNKGLVYEHSVLYAGVSCQNHKDSALHIGGAQCCHGNAGRIVKTMETVETISSQDCQKCNAGAMLRHMETESHDLHMAVSSQNEWNSPVMDEVAEWEIPWEDIQTGERIGLGSYGEVYHADWNGTEVAVKKFLDQDLCGDALEQFRCEVRIMLRLRHPNVVLFMGAVTRPPNLSILTEFLPRGSLYRLLHRPNIHLDEKRRLRMALDVAKGMNYLHTSHPTIVHRDLKSPNLLVDKNWVVKVADFGLSRLKHHTYLSSKSTAGTPEWMAPEVLRNEPSNEKCDVYSFGVILWELTTLRMPWSGMNPMQVVGAVGFQNRRLEIPKEVDPAVAKIICDCWQNDPNLRPSFAQLMVLLKRQQRLIVEKS</sequence>
<keyword evidence="7 10" id="KW-0067">ATP-binding</keyword>
<dbReference type="CDD" id="cd13999">
    <property type="entry name" value="STKc_MAP3K-like"/>
    <property type="match status" value="1"/>
</dbReference>
<feature type="region of interest" description="Disordered" evidence="11">
    <location>
        <begin position="532"/>
        <end position="560"/>
    </location>
</feature>
<evidence type="ECO:0000256" key="3">
    <source>
        <dbReference type="ARBA" id="ARBA00022527"/>
    </source>
</evidence>
<dbReference type="InterPro" id="IPR001245">
    <property type="entry name" value="Ser-Thr/Tyr_kinase_cat_dom"/>
</dbReference>
<dbReference type="EMBL" id="CM010724">
    <property type="protein sequence ID" value="RZC82082.1"/>
    <property type="molecule type" value="Genomic_DNA"/>
</dbReference>
<dbReference type="GO" id="GO:0006950">
    <property type="term" value="P:response to stress"/>
    <property type="evidence" value="ECO:0007669"/>
    <property type="project" value="UniProtKB-ARBA"/>
</dbReference>
<evidence type="ECO:0000256" key="7">
    <source>
        <dbReference type="ARBA" id="ARBA00022840"/>
    </source>
</evidence>
<dbReference type="InterPro" id="IPR008271">
    <property type="entry name" value="Ser/Thr_kinase_AS"/>
</dbReference>
<reference evidence="13 14" key="1">
    <citation type="journal article" date="2018" name="Science">
        <title>The opium poppy genome and morphinan production.</title>
        <authorList>
            <person name="Guo L."/>
            <person name="Winzer T."/>
            <person name="Yang X."/>
            <person name="Li Y."/>
            <person name="Ning Z."/>
            <person name="He Z."/>
            <person name="Teodor R."/>
            <person name="Lu Y."/>
            <person name="Bowser T.A."/>
            <person name="Graham I.A."/>
            <person name="Ye K."/>
        </authorList>
    </citation>
    <scope>NUCLEOTIDE SEQUENCE [LARGE SCALE GENOMIC DNA]</scope>
    <source>
        <strain evidence="14">cv. HN1</strain>
        <tissue evidence="13">Leaves</tissue>
    </source>
</reference>
<evidence type="ECO:0000313" key="13">
    <source>
        <dbReference type="EMBL" id="RZC82082.1"/>
    </source>
</evidence>
<dbReference type="InterPro" id="IPR011009">
    <property type="entry name" value="Kinase-like_dom_sf"/>
</dbReference>
<dbReference type="Gene3D" id="1.10.510.10">
    <property type="entry name" value="Transferase(Phosphotransferase) domain 1"/>
    <property type="match status" value="1"/>
</dbReference>
<keyword evidence="3" id="KW-0723">Serine/threonine-protein kinase</keyword>
<keyword evidence="4" id="KW-0808">Transferase</keyword>
<keyword evidence="5 10" id="KW-0547">Nucleotide-binding</keyword>
<dbReference type="GO" id="GO:0005524">
    <property type="term" value="F:ATP binding"/>
    <property type="evidence" value="ECO:0007669"/>
    <property type="project" value="UniProtKB-UniRule"/>
</dbReference>
<protein>
    <recommendedName>
        <fullName evidence="2">non-specific serine/threonine protein kinase</fullName>
        <ecNumber evidence="2">2.7.11.1</ecNumber>
    </recommendedName>
</protein>
<evidence type="ECO:0000256" key="2">
    <source>
        <dbReference type="ARBA" id="ARBA00012513"/>
    </source>
</evidence>
<dbReference type="GO" id="GO:0010182">
    <property type="term" value="P:sugar mediated signaling pathway"/>
    <property type="evidence" value="ECO:0007669"/>
    <property type="project" value="UniProtKB-ARBA"/>
</dbReference>
<dbReference type="Pfam" id="PF14381">
    <property type="entry name" value="EDR1_CTR1_ARMC3_pept"/>
    <property type="match status" value="1"/>
</dbReference>
<accession>A0A4Y7LBM0</accession>
<evidence type="ECO:0000256" key="10">
    <source>
        <dbReference type="PROSITE-ProRule" id="PRU10141"/>
    </source>
</evidence>
<dbReference type="SUPFAM" id="SSF56112">
    <property type="entry name" value="Protein kinase-like (PK-like)"/>
    <property type="match status" value="1"/>
</dbReference>
<evidence type="ECO:0000256" key="9">
    <source>
        <dbReference type="ARBA" id="ARBA00048679"/>
    </source>
</evidence>
<dbReference type="Proteomes" id="UP000316621">
    <property type="component" value="Chromosome 10"/>
</dbReference>
<evidence type="ECO:0000256" key="8">
    <source>
        <dbReference type="ARBA" id="ARBA00047899"/>
    </source>
</evidence>
<organism evidence="13 14">
    <name type="scientific">Papaver somniferum</name>
    <name type="common">Opium poppy</name>
    <dbReference type="NCBI Taxonomy" id="3469"/>
    <lineage>
        <taxon>Eukaryota</taxon>
        <taxon>Viridiplantae</taxon>
        <taxon>Streptophyta</taxon>
        <taxon>Embryophyta</taxon>
        <taxon>Tracheophyta</taxon>
        <taxon>Spermatophyta</taxon>
        <taxon>Magnoliopsida</taxon>
        <taxon>Ranunculales</taxon>
        <taxon>Papaveraceae</taxon>
        <taxon>Papaveroideae</taxon>
        <taxon>Papaver</taxon>
    </lineage>
</organism>
<proteinExistence type="inferred from homology"/>
<evidence type="ECO:0000256" key="4">
    <source>
        <dbReference type="ARBA" id="ARBA00022679"/>
    </source>
</evidence>
<evidence type="ECO:0000256" key="1">
    <source>
        <dbReference type="ARBA" id="ARBA00010507"/>
    </source>
</evidence>
<dbReference type="InterPro" id="IPR055164">
    <property type="entry name" value="EDR1/CTR1/ARMC3-like_pept-like"/>
</dbReference>
<comment type="catalytic activity">
    <reaction evidence="9">
        <text>L-seryl-[protein] + ATP = O-phospho-L-seryl-[protein] + ADP + H(+)</text>
        <dbReference type="Rhea" id="RHEA:17989"/>
        <dbReference type="Rhea" id="RHEA-COMP:9863"/>
        <dbReference type="Rhea" id="RHEA-COMP:11604"/>
        <dbReference type="ChEBI" id="CHEBI:15378"/>
        <dbReference type="ChEBI" id="CHEBI:29999"/>
        <dbReference type="ChEBI" id="CHEBI:30616"/>
        <dbReference type="ChEBI" id="CHEBI:83421"/>
        <dbReference type="ChEBI" id="CHEBI:456216"/>
        <dbReference type="EC" id="2.7.11.1"/>
    </reaction>
</comment>
<feature type="domain" description="Protein kinase" evidence="12">
    <location>
        <begin position="722"/>
        <end position="980"/>
    </location>
</feature>
<feature type="compositionally biased region" description="Low complexity" evidence="11">
    <location>
        <begin position="52"/>
        <end position="79"/>
    </location>
</feature>
<dbReference type="FunFam" id="1.10.510.10:FF:000193">
    <property type="entry name" value="Serine/threonine-protein kinase CTR1"/>
    <property type="match status" value="1"/>
</dbReference>
<comment type="similarity">
    <text evidence="1">Belongs to the protein kinase superfamily. TKL Ser/Thr protein kinase family. RAF subfamily.</text>
</comment>
<dbReference type="InterPro" id="IPR000719">
    <property type="entry name" value="Prot_kinase_dom"/>
</dbReference>
<dbReference type="PROSITE" id="PS50011">
    <property type="entry name" value="PROTEIN_KINASE_DOM"/>
    <property type="match status" value="1"/>
</dbReference>
<comment type="catalytic activity">
    <reaction evidence="8">
        <text>L-threonyl-[protein] + ATP = O-phospho-L-threonyl-[protein] + ADP + H(+)</text>
        <dbReference type="Rhea" id="RHEA:46608"/>
        <dbReference type="Rhea" id="RHEA-COMP:11060"/>
        <dbReference type="Rhea" id="RHEA-COMP:11605"/>
        <dbReference type="ChEBI" id="CHEBI:15378"/>
        <dbReference type="ChEBI" id="CHEBI:30013"/>
        <dbReference type="ChEBI" id="CHEBI:30616"/>
        <dbReference type="ChEBI" id="CHEBI:61977"/>
        <dbReference type="ChEBI" id="CHEBI:456216"/>
        <dbReference type="EC" id="2.7.11.1"/>
    </reaction>
</comment>
<dbReference type="SMART" id="SM00220">
    <property type="entry name" value="S_TKc"/>
    <property type="match status" value="1"/>
</dbReference>
<keyword evidence="14" id="KW-1185">Reference proteome</keyword>
<dbReference type="FunFam" id="3.30.200.20:FF:000060">
    <property type="entry name" value="Serine/threonine-protein kinase isoform 1"/>
    <property type="match status" value="1"/>
</dbReference>
<evidence type="ECO:0000259" key="12">
    <source>
        <dbReference type="PROSITE" id="PS50011"/>
    </source>
</evidence>
<evidence type="ECO:0000256" key="6">
    <source>
        <dbReference type="ARBA" id="ARBA00022777"/>
    </source>
</evidence>
<dbReference type="PRINTS" id="PR00109">
    <property type="entry name" value="TYRKINASE"/>
</dbReference>
<dbReference type="Gramene" id="RZC82082">
    <property type="protein sequence ID" value="RZC82082"/>
    <property type="gene ID" value="C5167_044658"/>
</dbReference>
<dbReference type="AlphaFoldDB" id="A0A4Y7LBM0"/>
<evidence type="ECO:0000256" key="5">
    <source>
        <dbReference type="ARBA" id="ARBA00022741"/>
    </source>
</evidence>
<feature type="compositionally biased region" description="Gly residues" evidence="11">
    <location>
        <begin position="41"/>
        <end position="51"/>
    </location>
</feature>
<feature type="binding site" evidence="10">
    <location>
        <position position="750"/>
    </location>
    <ligand>
        <name>ATP</name>
        <dbReference type="ChEBI" id="CHEBI:30616"/>
    </ligand>
</feature>
<keyword evidence="6" id="KW-0418">Kinase</keyword>
<dbReference type="PROSITE" id="PS00108">
    <property type="entry name" value="PROTEIN_KINASE_ST"/>
    <property type="match status" value="1"/>
</dbReference>
<dbReference type="PROSITE" id="PS00107">
    <property type="entry name" value="PROTEIN_KINASE_ATP"/>
    <property type="match status" value="1"/>
</dbReference>